<organism evidence="2 3">
    <name type="scientific">Durusdinium trenchii</name>
    <dbReference type="NCBI Taxonomy" id="1381693"/>
    <lineage>
        <taxon>Eukaryota</taxon>
        <taxon>Sar</taxon>
        <taxon>Alveolata</taxon>
        <taxon>Dinophyceae</taxon>
        <taxon>Suessiales</taxon>
        <taxon>Symbiodiniaceae</taxon>
        <taxon>Durusdinium</taxon>
    </lineage>
</organism>
<proteinExistence type="predicted"/>
<feature type="domain" description="SET" evidence="1">
    <location>
        <begin position="48"/>
        <end position="254"/>
    </location>
</feature>
<evidence type="ECO:0000259" key="1">
    <source>
        <dbReference type="PROSITE" id="PS50280"/>
    </source>
</evidence>
<accession>A0ABP0IZR0</accession>
<keyword evidence="3" id="KW-1185">Reference proteome</keyword>
<comment type="caution">
    <text evidence="2">The sequence shown here is derived from an EMBL/GenBank/DDBJ whole genome shotgun (WGS) entry which is preliminary data.</text>
</comment>
<dbReference type="InterPro" id="IPR046341">
    <property type="entry name" value="SET_dom_sf"/>
</dbReference>
<dbReference type="Pfam" id="PF00856">
    <property type="entry name" value="SET"/>
    <property type="match status" value="1"/>
</dbReference>
<dbReference type="Gene3D" id="2.170.270.10">
    <property type="entry name" value="SET domain"/>
    <property type="match status" value="1"/>
</dbReference>
<dbReference type="PANTHER" id="PTHR47643">
    <property type="entry name" value="TPR DOMAIN PROTEIN (AFU_ORTHOLOGUE AFUA_5G12710)"/>
    <property type="match status" value="1"/>
</dbReference>
<dbReference type="InterPro" id="IPR053209">
    <property type="entry name" value="Gramillin-biosynth_MTr"/>
</dbReference>
<dbReference type="Proteomes" id="UP001642464">
    <property type="component" value="Unassembled WGS sequence"/>
</dbReference>
<protein>
    <submittedName>
        <fullName evidence="2">SET domain-containing protein 5</fullName>
    </submittedName>
</protein>
<dbReference type="CDD" id="cd20071">
    <property type="entry name" value="SET_SMYD"/>
    <property type="match status" value="1"/>
</dbReference>
<dbReference type="Gene3D" id="1.10.220.160">
    <property type="match status" value="1"/>
</dbReference>
<dbReference type="PANTHER" id="PTHR47643:SF2">
    <property type="entry name" value="TPR DOMAIN PROTEIN (AFU_ORTHOLOGUE AFUA_5G12710)"/>
    <property type="match status" value="1"/>
</dbReference>
<name>A0ABP0IZR0_9DINO</name>
<gene>
    <name evidence="2" type="ORF">SCF082_LOCUS9514</name>
</gene>
<reference evidence="2 3" key="1">
    <citation type="submission" date="2024-02" db="EMBL/GenBank/DDBJ databases">
        <authorList>
            <person name="Chen Y."/>
            <person name="Shah S."/>
            <person name="Dougan E. K."/>
            <person name="Thang M."/>
            <person name="Chan C."/>
        </authorList>
    </citation>
    <scope>NUCLEOTIDE SEQUENCE [LARGE SCALE GENOMIC DNA]</scope>
</reference>
<sequence>MARSASHDKRLVAVFDAIRVCEQRTVPVIDWTRFYGEEVGVSAPSYVGPVAIHEFEGRGLGLIATCKISPGEVVLIEDSFGLSSTPNGPIQKAKTELVEACCNKLGSVDTPLLYKATFWCLHSEDEETRWEGWKQTSFRKSVLHKYFDHLNSAESANGTYNGLEQPPPDWGKSKKSVASVVSLNSRKTERWNPWTLLLDESKSLGGLWLAASLFNHSCLGNIVVSYGAGKDHSTLVARAAAPIEKGEELLHTYVYPFDTFRERQSKLQSIYGFYCHCCRCTIEAPHASLASRLADDLELELQKFSAARGGAKSKMVEVVKGMGSALASIEKAEESLPADLRKVWRSQFLWGDHGLAMAAQEAGLFPEAVHAFRTCASLVALAAPSSEYELKYSMMLAQCMARWTLSTPQVSPRPDLKEALREAEEAHNRLYGGGGRHFVVRMKKRLEEIYAALRRLQ</sequence>
<dbReference type="EMBL" id="CAXAMM010005533">
    <property type="protein sequence ID" value="CAK9007577.1"/>
    <property type="molecule type" value="Genomic_DNA"/>
</dbReference>
<evidence type="ECO:0000313" key="3">
    <source>
        <dbReference type="Proteomes" id="UP001642464"/>
    </source>
</evidence>
<dbReference type="InterPro" id="IPR001214">
    <property type="entry name" value="SET_dom"/>
</dbReference>
<evidence type="ECO:0000313" key="2">
    <source>
        <dbReference type="EMBL" id="CAK9007577.1"/>
    </source>
</evidence>
<dbReference type="PROSITE" id="PS50280">
    <property type="entry name" value="SET"/>
    <property type="match status" value="1"/>
</dbReference>
<dbReference type="SUPFAM" id="SSF82199">
    <property type="entry name" value="SET domain"/>
    <property type="match status" value="1"/>
</dbReference>